<feature type="compositionally biased region" description="Polar residues" evidence="1">
    <location>
        <begin position="263"/>
        <end position="272"/>
    </location>
</feature>
<accession>A0AAD1Y9F1</accession>
<organism evidence="2 3">
    <name type="scientific">Euplotes crassus</name>
    <dbReference type="NCBI Taxonomy" id="5936"/>
    <lineage>
        <taxon>Eukaryota</taxon>
        <taxon>Sar</taxon>
        <taxon>Alveolata</taxon>
        <taxon>Ciliophora</taxon>
        <taxon>Intramacronucleata</taxon>
        <taxon>Spirotrichea</taxon>
        <taxon>Hypotrichia</taxon>
        <taxon>Euplotida</taxon>
        <taxon>Euplotidae</taxon>
        <taxon>Moneuplotes</taxon>
    </lineage>
</organism>
<feature type="region of interest" description="Disordered" evidence="1">
    <location>
        <begin position="243"/>
        <end position="288"/>
    </location>
</feature>
<name>A0AAD1Y9F1_EUPCR</name>
<dbReference type="EMBL" id="CAMPGE010027888">
    <property type="protein sequence ID" value="CAI2385472.1"/>
    <property type="molecule type" value="Genomic_DNA"/>
</dbReference>
<feature type="compositionally biased region" description="Basic and acidic residues" evidence="1">
    <location>
        <begin position="401"/>
        <end position="425"/>
    </location>
</feature>
<feature type="compositionally biased region" description="Polar residues" evidence="1">
    <location>
        <begin position="243"/>
        <end position="252"/>
    </location>
</feature>
<gene>
    <name evidence="2" type="ORF">ECRASSUSDP1_LOCUS27038</name>
</gene>
<evidence type="ECO:0000313" key="2">
    <source>
        <dbReference type="EMBL" id="CAI2385472.1"/>
    </source>
</evidence>
<protein>
    <submittedName>
        <fullName evidence="2">Uncharacterized protein</fullName>
    </submittedName>
</protein>
<feature type="region of interest" description="Disordered" evidence="1">
    <location>
        <begin position="375"/>
        <end position="425"/>
    </location>
</feature>
<evidence type="ECO:0000256" key="1">
    <source>
        <dbReference type="SAM" id="MobiDB-lite"/>
    </source>
</evidence>
<comment type="caution">
    <text evidence="2">The sequence shown here is derived from an EMBL/GenBank/DDBJ whole genome shotgun (WGS) entry which is preliminary data.</text>
</comment>
<dbReference type="AlphaFoldDB" id="A0AAD1Y9F1"/>
<evidence type="ECO:0000313" key="3">
    <source>
        <dbReference type="Proteomes" id="UP001295684"/>
    </source>
</evidence>
<proteinExistence type="predicted"/>
<sequence length="425" mass="48967">MRKHTNKIFKKIVARTGPTSPIVADRSSLHNKIPPKKLRKSKIKFEKQGSSYTVFSNNSAFTSTRENQKIQSIRNKKESIRSPGKINFHQLDDASDPHIGLPNSNGGSFLSVKTPTTKDARNWETHIEDLKNTDRQKKSRHSKNTTLMNGNTPYSIFLNVQPNISIVRGKDGGDKSNITKADYRRSLMKNKRRLRKSNLMSQNMLQKDASGKLPDLRKHQDFQRGKSAARKRRVFSPNVTGNRMRSIESFNSPQPPRTKKSRMVQNNPSYNTRRPKIKKKSGQGLQKNFKNSQLITFDLSKAKDIKKMRKLVNMQDKIKNVKLTPLKGGTIQNMANIRKKVSTNKKFSSTTNNTFNNFSSTKSRIRVNSIKKTIKQRQRRLKMEKTQSVPQGKTPPKLKHRIEEDKYDKDKYEEDIKDDSLETSR</sequence>
<dbReference type="Proteomes" id="UP001295684">
    <property type="component" value="Unassembled WGS sequence"/>
</dbReference>
<reference evidence="2" key="1">
    <citation type="submission" date="2023-07" db="EMBL/GenBank/DDBJ databases">
        <authorList>
            <consortium name="AG Swart"/>
            <person name="Singh M."/>
            <person name="Singh A."/>
            <person name="Seah K."/>
            <person name="Emmerich C."/>
        </authorList>
    </citation>
    <scope>NUCLEOTIDE SEQUENCE</scope>
    <source>
        <strain evidence="2">DP1</strain>
    </source>
</reference>
<keyword evidence="3" id="KW-1185">Reference proteome</keyword>